<feature type="compositionally biased region" description="Gly residues" evidence="1">
    <location>
        <begin position="361"/>
        <end position="382"/>
    </location>
</feature>
<name>A0A7Y9DXL7_9PSEU</name>
<feature type="region of interest" description="Disordered" evidence="1">
    <location>
        <begin position="741"/>
        <end position="797"/>
    </location>
</feature>
<comment type="caution">
    <text evidence="3">The sequence shown here is derived from an EMBL/GenBank/DDBJ whole genome shotgun (WGS) entry which is preliminary data.</text>
</comment>
<evidence type="ECO:0000259" key="2">
    <source>
        <dbReference type="Pfam" id="PF02720"/>
    </source>
</evidence>
<reference evidence="3 4" key="1">
    <citation type="submission" date="2020-07" db="EMBL/GenBank/DDBJ databases">
        <title>Sequencing the genomes of 1000 actinobacteria strains.</title>
        <authorList>
            <person name="Klenk H.-P."/>
        </authorList>
    </citation>
    <scope>NUCLEOTIDE SEQUENCE [LARGE SCALE GENOMIC DNA]</scope>
    <source>
        <strain evidence="3 4">DSM 45772</strain>
    </source>
</reference>
<gene>
    <name evidence="3" type="ORF">BJ983_003515</name>
</gene>
<dbReference type="RefSeq" id="WP_179794975.1">
    <property type="nucleotide sequence ID" value="NZ_JACCBN010000001.1"/>
</dbReference>
<dbReference type="EMBL" id="JACCBN010000001">
    <property type="protein sequence ID" value="NYD37413.1"/>
    <property type="molecule type" value="Genomic_DNA"/>
</dbReference>
<sequence>MAVEAGFAVGDGVFDTPLPAVPLSDPRESVGQECEAGLVAWQARLVHAEWRRACWMLETARSRADTLERWPEPDPRIIAARLGWSVTMAAARLETAQGALERLPRLGVAMCEGWLEHAKAAVFVSGLRDVTDEQATVVVDRLIEAAPKLGMFELGQRVAAAVADVDPLGAENRRNAAVARARVSTRIAPSGAAEIHGLDLDPLMAEPAFDRIVAVAEEALSRLKSAGVTVGPAKVQAQVYLRLLHGCPDGSDDLAVAAQVVVDLTPTPPAQDPIDLDDLPDGPDDLPDDGPDDGPDGPEDSGPDGPDDEPGGPDDGGPDDPDSPDGPGDEPDGPNDGDKPDGPDNSGPGDGGPEDDSAGPHEGGPGDDGPDGTDGPGGGGATDGASRDHGSGDGGSGDDGSGDDGSGDDRSDVSRPFGLLDDFEEPLDEAVDEPDEPGDSWPGFTATPSPQPSPAGWQPGDPEPDPPPPDTPDPRIPTNDPPPPLAARLTERGLVFSPATLRTTWATVLGLERAHGRLRAGTLTGWDAYRAAWTRTCAQWRVLLYNDIGALQWVLLVRPPLQPDADPRYRRQVVELTAHTREVDALDLDAPDDDGSLVGIWAELARRTKRALAAARERPPEEHPAVTIREAGNRFPGAELTRWIHARDQTSRFPMSTVPAVACPIDHTHDHTLGGPTQADNLGPLSVGDHLRKHDPLSGWTVRQTRPGHFVWTAPTGTHHTVEPQPYRPLQPIARAPFDHGITDTRAEPRPQTPWRPRTDRHGHITDAQRHTLDDLDRRRRRKERRPPNPFDDDPPF</sequence>
<proteinExistence type="predicted"/>
<dbReference type="InterPro" id="IPR003870">
    <property type="entry name" value="DUF222"/>
</dbReference>
<feature type="compositionally biased region" description="Pro residues" evidence="1">
    <location>
        <begin position="465"/>
        <end position="485"/>
    </location>
</feature>
<evidence type="ECO:0000313" key="3">
    <source>
        <dbReference type="EMBL" id="NYD37413.1"/>
    </source>
</evidence>
<feature type="compositionally biased region" description="Acidic residues" evidence="1">
    <location>
        <begin position="274"/>
        <end position="335"/>
    </location>
</feature>
<feature type="compositionally biased region" description="Basic and acidic residues" evidence="1">
    <location>
        <begin position="757"/>
        <end position="778"/>
    </location>
</feature>
<organism evidence="3 4">
    <name type="scientific">Actinomycetospora corticicola</name>
    <dbReference type="NCBI Taxonomy" id="663602"/>
    <lineage>
        <taxon>Bacteria</taxon>
        <taxon>Bacillati</taxon>
        <taxon>Actinomycetota</taxon>
        <taxon>Actinomycetes</taxon>
        <taxon>Pseudonocardiales</taxon>
        <taxon>Pseudonocardiaceae</taxon>
        <taxon>Actinomycetospora</taxon>
    </lineage>
</organism>
<evidence type="ECO:0000313" key="4">
    <source>
        <dbReference type="Proteomes" id="UP000535890"/>
    </source>
</evidence>
<accession>A0A7Y9DXL7</accession>
<dbReference type="Pfam" id="PF02720">
    <property type="entry name" value="DUF222"/>
    <property type="match status" value="1"/>
</dbReference>
<keyword evidence="4" id="KW-1185">Reference proteome</keyword>
<feature type="compositionally biased region" description="Acidic residues" evidence="1">
    <location>
        <begin position="421"/>
        <end position="438"/>
    </location>
</feature>
<dbReference type="Proteomes" id="UP000535890">
    <property type="component" value="Unassembled WGS sequence"/>
</dbReference>
<dbReference type="AlphaFoldDB" id="A0A7Y9DXL7"/>
<protein>
    <recommendedName>
        <fullName evidence="2">DUF222 domain-containing protein</fullName>
    </recommendedName>
</protein>
<evidence type="ECO:0000256" key="1">
    <source>
        <dbReference type="SAM" id="MobiDB-lite"/>
    </source>
</evidence>
<feature type="region of interest" description="Disordered" evidence="1">
    <location>
        <begin position="265"/>
        <end position="487"/>
    </location>
</feature>
<feature type="domain" description="DUF222" evidence="2">
    <location>
        <begin position="77"/>
        <end position="198"/>
    </location>
</feature>